<gene>
    <name evidence="2" type="ORF">C7431_101461</name>
</gene>
<accession>A0A2V2BMR8</accession>
<keyword evidence="1" id="KW-0472">Membrane</keyword>
<evidence type="ECO:0000256" key="1">
    <source>
        <dbReference type="SAM" id="Phobius"/>
    </source>
</evidence>
<dbReference type="Proteomes" id="UP000245981">
    <property type="component" value="Unassembled WGS sequence"/>
</dbReference>
<proteinExistence type="predicted"/>
<dbReference type="AlphaFoldDB" id="A0A2V2BMR8"/>
<comment type="caution">
    <text evidence="2">The sequence shown here is derived from an EMBL/GenBank/DDBJ whole genome shotgun (WGS) entry which is preliminary data.</text>
</comment>
<organism evidence="2 3">
    <name type="scientific">Pantoea allii</name>
    <dbReference type="NCBI Taxonomy" id="574096"/>
    <lineage>
        <taxon>Bacteria</taxon>
        <taxon>Pseudomonadati</taxon>
        <taxon>Pseudomonadota</taxon>
        <taxon>Gammaproteobacteria</taxon>
        <taxon>Enterobacterales</taxon>
        <taxon>Erwiniaceae</taxon>
        <taxon>Pantoea</taxon>
    </lineage>
</organism>
<feature type="transmembrane region" description="Helical" evidence="1">
    <location>
        <begin position="6"/>
        <end position="25"/>
    </location>
</feature>
<dbReference type="EMBL" id="QGHF01000001">
    <property type="protein sequence ID" value="PWL00649.1"/>
    <property type="molecule type" value="Genomic_DNA"/>
</dbReference>
<keyword evidence="1" id="KW-1133">Transmembrane helix</keyword>
<evidence type="ECO:0000313" key="2">
    <source>
        <dbReference type="EMBL" id="PWL00649.1"/>
    </source>
</evidence>
<reference evidence="2 3" key="1">
    <citation type="submission" date="2018-05" db="EMBL/GenBank/DDBJ databases">
        <title>Genomic Encyclopedia of Type Strains, Phase IV (KMG-V): Genome sequencing to study the core and pangenomes of soil and plant-associated prokaryotes.</title>
        <authorList>
            <person name="Whitman W."/>
        </authorList>
    </citation>
    <scope>NUCLEOTIDE SEQUENCE [LARGE SCALE GENOMIC DNA]</scope>
    <source>
        <strain evidence="2 3">PNA 200-10</strain>
    </source>
</reference>
<keyword evidence="1" id="KW-0812">Transmembrane</keyword>
<evidence type="ECO:0000313" key="3">
    <source>
        <dbReference type="Proteomes" id="UP000245981"/>
    </source>
</evidence>
<name>A0A2V2BMR8_9GAMM</name>
<protein>
    <submittedName>
        <fullName evidence="2">Uncharacterized protein</fullName>
    </submittedName>
</protein>
<sequence length="60" mass="6778">MIANYEYLPGGGNIVITGMILSWVLKSMLKNESFTVSLAVSVTSDHIILEWNKLLFNKYN</sequence>